<dbReference type="PANTHER" id="PTHR12100">
    <property type="entry name" value="SEC10"/>
    <property type="match status" value="1"/>
</dbReference>
<proteinExistence type="predicted"/>
<keyword evidence="3" id="KW-1185">Reference proteome</keyword>
<dbReference type="AlphaFoldDB" id="A0AAQ4EZW4"/>
<dbReference type="GO" id="GO:0006893">
    <property type="term" value="P:Golgi to plasma membrane transport"/>
    <property type="evidence" value="ECO:0007669"/>
    <property type="project" value="TreeGrafter"/>
</dbReference>
<protein>
    <recommendedName>
        <fullName evidence="1">Exocyst complex component Sec10-like alpha-helical bundle domain-containing protein</fullName>
    </recommendedName>
</protein>
<feature type="domain" description="Exocyst complex component Sec10-like alpha-helical bundle" evidence="1">
    <location>
        <begin position="6"/>
        <end position="589"/>
    </location>
</feature>
<name>A0AAQ4EZW4_AMBAM</name>
<evidence type="ECO:0000259" key="1">
    <source>
        <dbReference type="Pfam" id="PF07393"/>
    </source>
</evidence>
<dbReference type="InterPro" id="IPR048627">
    <property type="entry name" value="Sec10_HB"/>
</dbReference>
<gene>
    <name evidence="2" type="ORF">V5799_018309</name>
</gene>
<dbReference type="InterPro" id="IPR009976">
    <property type="entry name" value="Sec10-like"/>
</dbReference>
<comment type="caution">
    <text evidence="2">The sequence shown here is derived from an EMBL/GenBank/DDBJ whole genome shotgun (WGS) entry which is preliminary data.</text>
</comment>
<evidence type="ECO:0000313" key="2">
    <source>
        <dbReference type="EMBL" id="KAK8780350.1"/>
    </source>
</evidence>
<dbReference type="GO" id="GO:0006887">
    <property type="term" value="P:exocytosis"/>
    <property type="evidence" value="ECO:0007669"/>
    <property type="project" value="TreeGrafter"/>
</dbReference>
<dbReference type="Proteomes" id="UP001321473">
    <property type="component" value="Unassembled WGS sequence"/>
</dbReference>
<evidence type="ECO:0000313" key="3">
    <source>
        <dbReference type="Proteomes" id="UP001321473"/>
    </source>
</evidence>
<reference evidence="2 3" key="1">
    <citation type="journal article" date="2023" name="Arcadia Sci">
        <title>De novo assembly of a long-read Amblyomma americanum tick genome.</title>
        <authorList>
            <person name="Chou S."/>
            <person name="Poskanzer K.E."/>
            <person name="Rollins M."/>
            <person name="Thuy-Boun P.S."/>
        </authorList>
    </citation>
    <scope>NUCLEOTIDE SEQUENCE [LARGE SCALE GENOMIC DNA]</scope>
    <source>
        <strain evidence="2">F_SG_1</strain>
        <tissue evidence="2">Salivary glands</tissue>
    </source>
</reference>
<dbReference type="PANTHER" id="PTHR12100:SF0">
    <property type="entry name" value="EXOCYST COMPLEX COMPONENT 5"/>
    <property type="match status" value="1"/>
</dbReference>
<sequence length="590" mass="68083">MHRLHEAADVIQKLHLIAQELPYGKFEKARMRIAQKYNEIEKALIAEFVRAHHEGDKETMRQVAAVLSHFRGYANCIDTFIDESQMGAFMKKDMFADILPLCERSEQVIEEVFMNPEQVMGKFVSNIYSGKLQEYIQSNLSDRSDPEKYLRTLYELYSKTMQLSSDLSKFKMGSDPAFLKKLTRQIFSKHLDPYLSIETHYLRDKCCAVLNRYYESKNHHKRQFQFGGIHDLRRDLQAKLGARSNINIAPTVENFGGETFLSEEVAINLLQESKLAFQRCQLYTHLPLNASLAIIDFTRAAMSSVYGKVLLYAFELSKPTELPKNVAQIFDILLNGLCIEHIHYALEIGLRAIPVSEPKSEPEIYFFDTVRQCNSIYQLLEKLFNNNVAPLLLSTPEHSVCLQKKRELTEQMEIKMDTGLDRSLAAIIGWVRCILQTEQRKTDFKPEVEDVIETTKVAQKVVKYVTRCIEKVRDSLDGTNVDAVLLELGVRFHRAIYEHIQTFQYSTVGGMILICDHNEYRKCARQFKIPALDKMFDVLHALCNLLVVAPENLKDVCRDDQLASLERSVLVNFVQLRTDCKVHKLVNQFK</sequence>
<organism evidence="2 3">
    <name type="scientific">Amblyomma americanum</name>
    <name type="common">Lone star tick</name>
    <dbReference type="NCBI Taxonomy" id="6943"/>
    <lineage>
        <taxon>Eukaryota</taxon>
        <taxon>Metazoa</taxon>
        <taxon>Ecdysozoa</taxon>
        <taxon>Arthropoda</taxon>
        <taxon>Chelicerata</taxon>
        <taxon>Arachnida</taxon>
        <taxon>Acari</taxon>
        <taxon>Parasitiformes</taxon>
        <taxon>Ixodida</taxon>
        <taxon>Ixodoidea</taxon>
        <taxon>Ixodidae</taxon>
        <taxon>Amblyomminae</taxon>
        <taxon>Amblyomma</taxon>
    </lineage>
</organism>
<accession>A0AAQ4EZW4</accession>
<dbReference type="EMBL" id="JARKHS020008959">
    <property type="protein sequence ID" value="KAK8780350.1"/>
    <property type="molecule type" value="Genomic_DNA"/>
</dbReference>
<dbReference type="Pfam" id="PF07393">
    <property type="entry name" value="Sec10_HB"/>
    <property type="match status" value="1"/>
</dbReference>
<dbReference type="GO" id="GO:0000145">
    <property type="term" value="C:exocyst"/>
    <property type="evidence" value="ECO:0007669"/>
    <property type="project" value="TreeGrafter"/>
</dbReference>